<organism evidence="2 3">
    <name type="scientific">Anabaena subtropica FACHB-260</name>
    <dbReference type="NCBI Taxonomy" id="2692884"/>
    <lineage>
        <taxon>Bacteria</taxon>
        <taxon>Bacillati</taxon>
        <taxon>Cyanobacteriota</taxon>
        <taxon>Cyanophyceae</taxon>
        <taxon>Nostocales</taxon>
        <taxon>Nostocaceae</taxon>
        <taxon>Anabaena</taxon>
    </lineage>
</organism>
<evidence type="ECO:0000313" key="2">
    <source>
        <dbReference type="EMBL" id="MBD2344162.1"/>
    </source>
</evidence>
<name>A0ABR8CLP4_9NOST</name>
<comment type="caution">
    <text evidence="2">The sequence shown here is derived from an EMBL/GenBank/DDBJ whole genome shotgun (WGS) entry which is preliminary data.</text>
</comment>
<evidence type="ECO:0000256" key="1">
    <source>
        <dbReference type="SAM" id="MobiDB-lite"/>
    </source>
</evidence>
<protein>
    <submittedName>
        <fullName evidence="2">Uncharacterized protein</fullName>
    </submittedName>
</protein>
<evidence type="ECO:0000313" key="3">
    <source>
        <dbReference type="Proteomes" id="UP000607281"/>
    </source>
</evidence>
<dbReference type="EMBL" id="JACJRF010000010">
    <property type="protein sequence ID" value="MBD2344162.1"/>
    <property type="molecule type" value="Genomic_DNA"/>
</dbReference>
<feature type="region of interest" description="Disordered" evidence="1">
    <location>
        <begin position="1"/>
        <end position="29"/>
    </location>
</feature>
<keyword evidence="3" id="KW-1185">Reference proteome</keyword>
<gene>
    <name evidence="2" type="ORF">H6G18_08370</name>
</gene>
<proteinExistence type="predicted"/>
<dbReference type="Proteomes" id="UP000607281">
    <property type="component" value="Unassembled WGS sequence"/>
</dbReference>
<reference evidence="2 3" key="1">
    <citation type="journal article" date="2020" name="ISME J.">
        <title>Comparative genomics reveals insights into cyanobacterial evolution and habitat adaptation.</title>
        <authorList>
            <person name="Chen M.Y."/>
            <person name="Teng W.K."/>
            <person name="Zhao L."/>
            <person name="Hu C.X."/>
            <person name="Zhou Y.K."/>
            <person name="Han B.P."/>
            <person name="Song L.R."/>
            <person name="Shu W.S."/>
        </authorList>
    </citation>
    <scope>NUCLEOTIDE SEQUENCE [LARGE SCALE GENOMIC DNA]</scope>
    <source>
        <strain evidence="2 3">FACHB-260</strain>
    </source>
</reference>
<accession>A0ABR8CLP4</accession>
<dbReference type="RefSeq" id="WP_190406620.1">
    <property type="nucleotide sequence ID" value="NZ_JACJRF010000010.1"/>
</dbReference>
<sequence>MTTTQTICPKQDKKSAKKRQQSFLSMDIGTPRVPLRKAKKINQEYELLSDWNHAS</sequence>